<comment type="caution">
    <text evidence="3">The sequence shown here is derived from an EMBL/GenBank/DDBJ whole genome shotgun (WGS) entry which is preliminary data.</text>
</comment>
<keyword evidence="2" id="KW-1133">Transmembrane helix</keyword>
<dbReference type="PATRIC" id="fig|1144316.3.peg.2417"/>
<dbReference type="PANTHER" id="PTHR43037:SF1">
    <property type="entry name" value="BLL1128 PROTEIN"/>
    <property type="match status" value="1"/>
</dbReference>
<evidence type="ECO:0000256" key="2">
    <source>
        <dbReference type="SAM" id="Phobius"/>
    </source>
</evidence>
<dbReference type="SUPFAM" id="SSF53474">
    <property type="entry name" value="alpha/beta-Hydrolases"/>
    <property type="match status" value="1"/>
</dbReference>
<sequence length="297" mass="34358">MVHEKAAVIIFLLIKIYNNRMNRYLKIVIIFSFILTLSNYLNAQNKSSDHLKADSLTFFETRAALNQIPATDFQKLIYKHNEKELPYRLLLPRKYNAAEKYPVVITFHNSTRIGNDNEKQLEPLSKIWLREEIYSQYHCFVIAPQFNERSSNYFKNKNGVLESRPGDDVRLVLELLKGIENQYNIDPSRIYLVGYSMGASTAQNLMALAPQKFAAMISIAAVPDFSNLSAWKNKSILLIHGQNDTENPYIGSVELYSKLSGNKKLTFKTYTQLDHNNITIPFLLSDEIPKWLFKQHQ</sequence>
<dbReference type="EMBL" id="AKJY01000041">
    <property type="protein sequence ID" value="EJL71445.1"/>
    <property type="molecule type" value="Genomic_DNA"/>
</dbReference>
<dbReference type="Proteomes" id="UP000007509">
    <property type="component" value="Unassembled WGS sequence"/>
</dbReference>
<evidence type="ECO:0000256" key="1">
    <source>
        <dbReference type="ARBA" id="ARBA00022729"/>
    </source>
</evidence>
<protein>
    <submittedName>
        <fullName evidence="3">Putative peptidase</fullName>
    </submittedName>
</protein>
<evidence type="ECO:0000313" key="4">
    <source>
        <dbReference type="Proteomes" id="UP000007509"/>
    </source>
</evidence>
<keyword evidence="1" id="KW-0732">Signal</keyword>
<proteinExistence type="predicted"/>
<dbReference type="InterPro" id="IPR050955">
    <property type="entry name" value="Plant_Biomass_Hydrol_Est"/>
</dbReference>
<dbReference type="InterPro" id="IPR029058">
    <property type="entry name" value="AB_hydrolase_fold"/>
</dbReference>
<dbReference type="PANTHER" id="PTHR43037">
    <property type="entry name" value="UNNAMED PRODUCT-RELATED"/>
    <property type="match status" value="1"/>
</dbReference>
<dbReference type="Gene3D" id="3.40.50.1820">
    <property type="entry name" value="alpha/beta hydrolase"/>
    <property type="match status" value="1"/>
</dbReference>
<dbReference type="Pfam" id="PF00756">
    <property type="entry name" value="Esterase"/>
    <property type="match status" value="1"/>
</dbReference>
<accession>J2JUA2</accession>
<name>J2JUA2_9FLAO</name>
<dbReference type="InterPro" id="IPR000801">
    <property type="entry name" value="Esterase-like"/>
</dbReference>
<reference evidence="3 4" key="1">
    <citation type="journal article" date="2012" name="J. Bacteriol.">
        <title>Twenty-one genome sequences from Pseudomonas species and 19 genome sequences from diverse bacteria isolated from the rhizosphere and endosphere of Populus deltoides.</title>
        <authorList>
            <person name="Brown S.D."/>
            <person name="Utturkar S.M."/>
            <person name="Klingeman D.M."/>
            <person name="Johnson C.M."/>
            <person name="Martin S.L."/>
            <person name="Land M.L."/>
            <person name="Lu T.Y."/>
            <person name="Schadt C.W."/>
            <person name="Doktycz M.J."/>
            <person name="Pelletier D.A."/>
        </authorList>
    </citation>
    <scope>NUCLEOTIDE SEQUENCE [LARGE SCALE GENOMIC DNA]</scope>
    <source>
        <strain evidence="3 4">CF314</strain>
    </source>
</reference>
<keyword evidence="4" id="KW-1185">Reference proteome</keyword>
<feature type="transmembrane region" description="Helical" evidence="2">
    <location>
        <begin position="24"/>
        <end position="41"/>
    </location>
</feature>
<organism evidence="3 4">
    <name type="scientific">Chryseobacterium populi</name>
    <dbReference type="NCBI Taxonomy" id="1144316"/>
    <lineage>
        <taxon>Bacteria</taxon>
        <taxon>Pseudomonadati</taxon>
        <taxon>Bacteroidota</taxon>
        <taxon>Flavobacteriia</taxon>
        <taxon>Flavobacteriales</taxon>
        <taxon>Weeksellaceae</taxon>
        <taxon>Chryseobacterium group</taxon>
        <taxon>Chryseobacterium</taxon>
    </lineage>
</organism>
<dbReference type="AlphaFoldDB" id="J2JUA2"/>
<gene>
    <name evidence="3" type="ORF">PMI13_02393</name>
</gene>
<evidence type="ECO:0000313" key="3">
    <source>
        <dbReference type="EMBL" id="EJL71445.1"/>
    </source>
</evidence>
<keyword evidence="2" id="KW-0472">Membrane</keyword>
<keyword evidence="2" id="KW-0812">Transmembrane</keyword>